<reference evidence="1" key="1">
    <citation type="submission" date="2020-04" db="EMBL/GenBank/DDBJ databases">
        <authorList>
            <person name="Alioto T."/>
            <person name="Alioto T."/>
            <person name="Gomez Garrido J."/>
        </authorList>
    </citation>
    <scope>NUCLEOTIDE SEQUENCE</scope>
    <source>
        <strain evidence="1">A484AB</strain>
    </source>
</reference>
<sequence>FSSDSSSDPDQDEEQRDSEDECWSDIPEDVLNHDILSPPALPDLERKKSMLHSFHSLLQWLLYFLLIWQSICHISDNGLAWLLKFLFQLLRVLNVQFSDYAIESLVAAFPTSIYMVRQYLKLDRDDFAKYVVCRKCYKCYEYGECLSEINGKHVAKRCSNKLYSRGKEHLCNSQLVKKGKLWKDFAKFKNKDFLNLPRNYGLMLNFDYFQSMKHGNDYSVGVLYLVVLNLPLGERFKWENVIVVGIIPNMDQEPKSLNEFLRPLVDELKVLWKVVCLASDFSTIPLLFRAALLCTSCDIPASRKLCGLKGHSAFSWLIWQETGLFWFSP</sequence>
<accession>A0A6S7K744</accession>
<feature type="non-terminal residue" evidence="1">
    <location>
        <position position="1"/>
    </location>
</feature>
<dbReference type="InterPro" id="IPR004242">
    <property type="entry name" value="Transposase_21"/>
</dbReference>
<proteinExistence type="predicted"/>
<dbReference type="Pfam" id="PF02992">
    <property type="entry name" value="Transposase_21"/>
    <property type="match status" value="1"/>
</dbReference>
<organism evidence="1 2">
    <name type="scientific">Paramuricea clavata</name>
    <name type="common">Red gorgonian</name>
    <name type="synonym">Violescent sea-whip</name>
    <dbReference type="NCBI Taxonomy" id="317549"/>
    <lineage>
        <taxon>Eukaryota</taxon>
        <taxon>Metazoa</taxon>
        <taxon>Cnidaria</taxon>
        <taxon>Anthozoa</taxon>
        <taxon>Octocorallia</taxon>
        <taxon>Malacalcyonacea</taxon>
        <taxon>Plexauridae</taxon>
        <taxon>Paramuricea</taxon>
    </lineage>
</organism>
<dbReference type="AlphaFoldDB" id="A0A6S7K744"/>
<dbReference type="EMBL" id="CACRXK020024355">
    <property type="protein sequence ID" value="CAB4038564.1"/>
    <property type="molecule type" value="Genomic_DNA"/>
</dbReference>
<dbReference type="OrthoDB" id="5989346at2759"/>
<dbReference type="Proteomes" id="UP001152795">
    <property type="component" value="Unassembled WGS sequence"/>
</dbReference>
<evidence type="ECO:0000313" key="2">
    <source>
        <dbReference type="Proteomes" id="UP001152795"/>
    </source>
</evidence>
<comment type="caution">
    <text evidence="1">The sequence shown here is derived from an EMBL/GenBank/DDBJ whole genome shotgun (WGS) entry which is preliminary data.</text>
</comment>
<keyword evidence="2" id="KW-1185">Reference proteome</keyword>
<evidence type="ECO:0000313" key="1">
    <source>
        <dbReference type="EMBL" id="CAB4038564.1"/>
    </source>
</evidence>
<gene>
    <name evidence="1" type="ORF">PACLA_8A021293</name>
</gene>
<name>A0A6S7K744_PARCT</name>
<protein>
    <submittedName>
        <fullName evidence="1">Uncharacterized protein</fullName>
    </submittedName>
</protein>